<keyword evidence="1" id="KW-1133">Transmembrane helix</keyword>
<keyword evidence="3" id="KW-1185">Reference proteome</keyword>
<dbReference type="RefSeq" id="WP_191804430.1">
    <property type="nucleotide sequence ID" value="NZ_JACSQF010000013.1"/>
</dbReference>
<dbReference type="EMBL" id="JACSQF010000013">
    <property type="protein sequence ID" value="MBD7981630.1"/>
    <property type="molecule type" value="Genomic_DNA"/>
</dbReference>
<proteinExistence type="predicted"/>
<protein>
    <submittedName>
        <fullName evidence="2">Uncharacterized protein</fullName>
    </submittedName>
</protein>
<feature type="transmembrane region" description="Helical" evidence="1">
    <location>
        <begin position="82"/>
        <end position="99"/>
    </location>
</feature>
<gene>
    <name evidence="2" type="ORF">H9641_12995</name>
</gene>
<feature type="transmembrane region" description="Helical" evidence="1">
    <location>
        <begin position="155"/>
        <end position="172"/>
    </location>
</feature>
<evidence type="ECO:0000256" key="1">
    <source>
        <dbReference type="SAM" id="Phobius"/>
    </source>
</evidence>
<accession>A0ABR8U1J7</accession>
<evidence type="ECO:0000313" key="3">
    <source>
        <dbReference type="Proteomes" id="UP000655570"/>
    </source>
</evidence>
<dbReference type="Proteomes" id="UP000655570">
    <property type="component" value="Unassembled WGS sequence"/>
</dbReference>
<sequence length="184" mass="19440">MTTTVDATSLLAATEARRRAQRRATSLPLTGTAAGLAVLAVSLWVDPWGFYPGVLVPSFVYLAMWLVAARRRRRGPAWTTEGKDRYGVVLLVLVLLAYFPGALLLTRFAGPAFALGIGLLLLARRAEDPLLRGPGIVLVVASHLIALVLSPVLTGPLLLALAIGCGALALVAHRREAAMLADLG</sequence>
<keyword evidence="1" id="KW-0812">Transmembrane</keyword>
<feature type="transmembrane region" description="Helical" evidence="1">
    <location>
        <begin position="51"/>
        <end position="70"/>
    </location>
</feature>
<name>A0ABR8U1J7_9CELL</name>
<keyword evidence="1" id="KW-0472">Membrane</keyword>
<evidence type="ECO:0000313" key="2">
    <source>
        <dbReference type="EMBL" id="MBD7981630.1"/>
    </source>
</evidence>
<feature type="transmembrane region" description="Helical" evidence="1">
    <location>
        <begin position="27"/>
        <end position="45"/>
    </location>
</feature>
<comment type="caution">
    <text evidence="2">The sequence shown here is derived from an EMBL/GenBank/DDBJ whole genome shotgun (WGS) entry which is preliminary data.</text>
</comment>
<reference evidence="2 3" key="1">
    <citation type="submission" date="2020-08" db="EMBL/GenBank/DDBJ databases">
        <title>A Genomic Blueprint of the Chicken Gut Microbiome.</title>
        <authorList>
            <person name="Gilroy R."/>
            <person name="Ravi A."/>
            <person name="Getino M."/>
            <person name="Pursley I."/>
            <person name="Horton D.L."/>
            <person name="Alikhan N.-F."/>
            <person name="Baker D."/>
            <person name="Gharbi K."/>
            <person name="Hall N."/>
            <person name="Watson M."/>
            <person name="Adriaenssens E.M."/>
            <person name="Foster-Nyarko E."/>
            <person name="Jarju S."/>
            <person name="Secka A."/>
            <person name="Antonio M."/>
            <person name="Oren A."/>
            <person name="Chaudhuri R."/>
            <person name="La Ragione R.M."/>
            <person name="Hildebrand F."/>
            <person name="Pallen M.J."/>
        </authorList>
    </citation>
    <scope>NUCLEOTIDE SEQUENCE [LARGE SCALE GENOMIC DNA]</scope>
    <source>
        <strain evidence="2 3">Sa2CUA9</strain>
    </source>
</reference>
<organism evidence="2 3">
    <name type="scientific">Oerskovia merdavium</name>
    <dbReference type="NCBI Taxonomy" id="2762227"/>
    <lineage>
        <taxon>Bacteria</taxon>
        <taxon>Bacillati</taxon>
        <taxon>Actinomycetota</taxon>
        <taxon>Actinomycetes</taxon>
        <taxon>Micrococcales</taxon>
        <taxon>Cellulomonadaceae</taxon>
        <taxon>Oerskovia</taxon>
    </lineage>
</organism>